<gene>
    <name evidence="1" type="ORF">BGZ95_008376</name>
</gene>
<keyword evidence="2" id="KW-1185">Reference proteome</keyword>
<protein>
    <submittedName>
        <fullName evidence="1">Uncharacterized protein</fullName>
    </submittedName>
</protein>
<proteinExistence type="predicted"/>
<dbReference type="Proteomes" id="UP001194580">
    <property type="component" value="Unassembled WGS sequence"/>
</dbReference>
<organism evidence="1 2">
    <name type="scientific">Linnemannia exigua</name>
    <dbReference type="NCBI Taxonomy" id="604196"/>
    <lineage>
        <taxon>Eukaryota</taxon>
        <taxon>Fungi</taxon>
        <taxon>Fungi incertae sedis</taxon>
        <taxon>Mucoromycota</taxon>
        <taxon>Mortierellomycotina</taxon>
        <taxon>Mortierellomycetes</taxon>
        <taxon>Mortierellales</taxon>
        <taxon>Mortierellaceae</taxon>
        <taxon>Linnemannia</taxon>
    </lineage>
</organism>
<comment type="caution">
    <text evidence="1">The sequence shown here is derived from an EMBL/GenBank/DDBJ whole genome shotgun (WGS) entry which is preliminary data.</text>
</comment>
<evidence type="ECO:0000313" key="2">
    <source>
        <dbReference type="Proteomes" id="UP001194580"/>
    </source>
</evidence>
<dbReference type="EMBL" id="JAAAIL010000437">
    <property type="protein sequence ID" value="KAG0275781.1"/>
    <property type="molecule type" value="Genomic_DNA"/>
</dbReference>
<dbReference type="AlphaFoldDB" id="A0AAD4H8J3"/>
<sequence length="160" mass="17019">MSAPLPLLSNPCITAASSTSVYLMGIPNGLGGHLQVFSVALNALDTLVATPVGKEQVTNTWAVDAKLACFSYGAITAQQYSSILLVQVGKTQTHVSNLHSSGVFDYPVPIPEATLRSTKLLTQVGAFSTFAWFTGFTANVETPWKGMRFLSSNVSAYITE</sequence>
<reference evidence="1" key="1">
    <citation type="journal article" date="2020" name="Fungal Divers.">
        <title>Resolving the Mortierellaceae phylogeny through synthesis of multi-gene phylogenetics and phylogenomics.</title>
        <authorList>
            <person name="Vandepol N."/>
            <person name="Liber J."/>
            <person name="Desiro A."/>
            <person name="Na H."/>
            <person name="Kennedy M."/>
            <person name="Barry K."/>
            <person name="Grigoriev I.V."/>
            <person name="Miller A.N."/>
            <person name="O'Donnell K."/>
            <person name="Stajich J.E."/>
            <person name="Bonito G."/>
        </authorList>
    </citation>
    <scope>NUCLEOTIDE SEQUENCE</scope>
    <source>
        <strain evidence="1">NRRL 28262</strain>
    </source>
</reference>
<evidence type="ECO:0000313" key="1">
    <source>
        <dbReference type="EMBL" id="KAG0275781.1"/>
    </source>
</evidence>
<accession>A0AAD4H8J3</accession>
<name>A0AAD4H8J3_9FUNG</name>